<dbReference type="InterPro" id="IPR036728">
    <property type="entry name" value="PBP_GOBP_sf"/>
</dbReference>
<dbReference type="AlphaFoldDB" id="A0A8J6H6S2"/>
<reference evidence="2" key="1">
    <citation type="journal article" date="2020" name="J Insects Food Feed">
        <title>The yellow mealworm (Tenebrio molitor) genome: a resource for the emerging insects as food and feed industry.</title>
        <authorList>
            <person name="Eriksson T."/>
            <person name="Andere A."/>
            <person name="Kelstrup H."/>
            <person name="Emery V."/>
            <person name="Picard C."/>
        </authorList>
    </citation>
    <scope>NUCLEOTIDE SEQUENCE</scope>
    <source>
        <strain evidence="2">Stoneville</strain>
        <tissue evidence="2">Whole head</tissue>
    </source>
</reference>
<dbReference type="GO" id="GO:0005549">
    <property type="term" value="F:odorant binding"/>
    <property type="evidence" value="ECO:0007669"/>
    <property type="project" value="InterPro"/>
</dbReference>
<dbReference type="SUPFAM" id="SSF47565">
    <property type="entry name" value="Insect pheromone/odorant-binding proteins"/>
    <property type="match status" value="1"/>
</dbReference>
<keyword evidence="3" id="KW-1185">Reference proteome</keyword>
<dbReference type="EMBL" id="JABDTM020028309">
    <property type="protein sequence ID" value="KAH0809149.1"/>
    <property type="molecule type" value="Genomic_DNA"/>
</dbReference>
<feature type="signal peptide" evidence="1">
    <location>
        <begin position="1"/>
        <end position="18"/>
    </location>
</feature>
<comment type="caution">
    <text evidence="2">The sequence shown here is derived from an EMBL/GenBank/DDBJ whole genome shotgun (WGS) entry which is preliminary data.</text>
</comment>
<proteinExistence type="predicted"/>
<protein>
    <submittedName>
        <fullName evidence="2">Uncharacterized protein</fullName>
    </submittedName>
</protein>
<dbReference type="Proteomes" id="UP000719412">
    <property type="component" value="Unassembled WGS sequence"/>
</dbReference>
<sequence length="266" mass="30528">MKLLLVLNLLILAVNVEAYQILYPDRMSDFCYLEDISIEDMIRKIQHGVLLDSNDIKADLLCFSYKIGLMNDYGEIKEKFIKGVLKRAADEVADILMYPDRIGNSCDEIEVDDEDMRHKLSTGLYLEIEDFLQMRDMLCFNYKIGLVDEGGVVQLNFTKGVLRRAADEVADICLKKSVGNKEDKNVKFLMCLRDNLPVFSSFFYKIGLINKNGMIIDDFSKDILSRAADEVEDICLDESNVEPKENRNQILLMCLRDNLPVFSSFL</sequence>
<evidence type="ECO:0000313" key="2">
    <source>
        <dbReference type="EMBL" id="KAH0809149.1"/>
    </source>
</evidence>
<keyword evidence="1" id="KW-0732">Signal</keyword>
<name>A0A8J6H6S2_TENMO</name>
<reference evidence="2" key="2">
    <citation type="submission" date="2021-08" db="EMBL/GenBank/DDBJ databases">
        <authorList>
            <person name="Eriksson T."/>
        </authorList>
    </citation>
    <scope>NUCLEOTIDE SEQUENCE</scope>
    <source>
        <strain evidence="2">Stoneville</strain>
        <tissue evidence="2">Whole head</tissue>
    </source>
</reference>
<feature type="chain" id="PRO_5035186258" evidence="1">
    <location>
        <begin position="19"/>
        <end position="266"/>
    </location>
</feature>
<accession>A0A8J6H6S2</accession>
<organism evidence="2 3">
    <name type="scientific">Tenebrio molitor</name>
    <name type="common">Yellow mealworm beetle</name>
    <dbReference type="NCBI Taxonomy" id="7067"/>
    <lineage>
        <taxon>Eukaryota</taxon>
        <taxon>Metazoa</taxon>
        <taxon>Ecdysozoa</taxon>
        <taxon>Arthropoda</taxon>
        <taxon>Hexapoda</taxon>
        <taxon>Insecta</taxon>
        <taxon>Pterygota</taxon>
        <taxon>Neoptera</taxon>
        <taxon>Endopterygota</taxon>
        <taxon>Coleoptera</taxon>
        <taxon>Polyphaga</taxon>
        <taxon>Cucujiformia</taxon>
        <taxon>Tenebrionidae</taxon>
        <taxon>Tenebrio</taxon>
    </lineage>
</organism>
<evidence type="ECO:0000256" key="1">
    <source>
        <dbReference type="SAM" id="SignalP"/>
    </source>
</evidence>
<evidence type="ECO:0000313" key="3">
    <source>
        <dbReference type="Proteomes" id="UP000719412"/>
    </source>
</evidence>
<gene>
    <name evidence="2" type="ORF">GEV33_013642</name>
</gene>